<dbReference type="InterPro" id="IPR029100">
    <property type="entry name" value="Ntox50"/>
</dbReference>
<name>A0A1I2KNR0_9CLOT</name>
<dbReference type="EMBL" id="FOOE01000006">
    <property type="protein sequence ID" value="SFF68624.1"/>
    <property type="molecule type" value="Genomic_DNA"/>
</dbReference>
<keyword evidence="1" id="KW-0175">Coiled coil</keyword>
<dbReference type="GeneID" id="90545272"/>
<feature type="domain" description="Bacterial toxin 50" evidence="2">
    <location>
        <begin position="473"/>
        <end position="565"/>
    </location>
</feature>
<dbReference type="STRING" id="1529.SAMN04487885_106153"/>
<gene>
    <name evidence="3" type="ORF">SAMN04487885_106153</name>
</gene>
<evidence type="ECO:0000259" key="2">
    <source>
        <dbReference type="Pfam" id="PF15542"/>
    </source>
</evidence>
<feature type="coiled-coil region" evidence="1">
    <location>
        <begin position="407"/>
        <end position="434"/>
    </location>
</feature>
<dbReference type="RefSeq" id="WP_083405176.1">
    <property type="nucleotide sequence ID" value="NZ_CP076620.1"/>
</dbReference>
<protein>
    <submittedName>
        <fullName evidence="3">Toxin 50</fullName>
    </submittedName>
</protein>
<keyword evidence="4" id="KW-1185">Reference proteome</keyword>
<reference evidence="3 4" key="1">
    <citation type="submission" date="2016-10" db="EMBL/GenBank/DDBJ databases">
        <authorList>
            <person name="de Groot N.N."/>
        </authorList>
    </citation>
    <scope>NUCLEOTIDE SEQUENCE [LARGE SCALE GENOMIC DNA]</scope>
    <source>
        <strain evidence="3 4">NLAE-zl-G419</strain>
    </source>
</reference>
<dbReference type="InterPro" id="IPR009319">
    <property type="entry name" value="Phage_A118_VSP1"/>
</dbReference>
<dbReference type="GO" id="GO:0005198">
    <property type="term" value="F:structural molecule activity"/>
    <property type="evidence" value="ECO:0007669"/>
    <property type="project" value="InterPro"/>
</dbReference>
<proteinExistence type="predicted"/>
<evidence type="ECO:0000313" key="3">
    <source>
        <dbReference type="EMBL" id="SFF68624.1"/>
    </source>
</evidence>
<dbReference type="AlphaFoldDB" id="A0A1I2KNR0"/>
<sequence>MDKKNKPTQIGEILKNVTKKYAQDEAKKERDKSYDVRKIFEQMELDLISSMHKAFYFHQREEEKEGFRFEQWQLVKLREMEKYRKRNKDILGEYKVPIEKVIQETLQQSFDKGQQNVETHKGYITGEIKFPQDEIKEEVKKSNNSVSEHQEIEGDAYNKATDIEELPKAPREEGFFDVNEKKLKVLMESVNNDLNKAEYAVLRKMDDVYRQTIFKTHMYLQNGVKTLNQAIDMSTKDFLDKGINSIQYKNGANVNIASYAEMALRTANHRAMLLGEGSKRDEYGIHLVVVSAHANTCPKCEPWQGKILIDDVFSHPNKEYIEKYRDKYKLVSEAIEKGLLHPNCRHSLITYFEGVTRIPTVPDGKEAIKVYEAEQKQRALERKIRKWKRFEAGTLDEENKLISNNKVKKLQSSLRKHLKNNKELRKKYDREKARAGLNINDSSIEAEVLKEKVLNAKIKEIREYIRSKQPLKIEIGKQGKHILGHNNYIEGRSYLTISLEEAQELINKYAGTGEIKFTLKGEWDKKETITIDKEIGVNVSMLDGLETKTNSFKIHYSKKGTHIVPN</sequence>
<dbReference type="Proteomes" id="UP000182135">
    <property type="component" value="Unassembled WGS sequence"/>
</dbReference>
<evidence type="ECO:0000256" key="1">
    <source>
        <dbReference type="SAM" id="Coils"/>
    </source>
</evidence>
<dbReference type="Pfam" id="PF06152">
    <property type="entry name" value="Phage_min_cap2"/>
    <property type="match status" value="1"/>
</dbReference>
<organism evidence="3 4">
    <name type="scientific">Clostridium cadaveris</name>
    <dbReference type="NCBI Taxonomy" id="1529"/>
    <lineage>
        <taxon>Bacteria</taxon>
        <taxon>Bacillati</taxon>
        <taxon>Bacillota</taxon>
        <taxon>Clostridia</taxon>
        <taxon>Eubacteriales</taxon>
        <taxon>Clostridiaceae</taxon>
        <taxon>Clostridium</taxon>
    </lineage>
</organism>
<accession>A0A1I2KNR0</accession>
<evidence type="ECO:0000313" key="4">
    <source>
        <dbReference type="Proteomes" id="UP000182135"/>
    </source>
</evidence>
<dbReference type="Pfam" id="PF15542">
    <property type="entry name" value="Ntox50"/>
    <property type="match status" value="1"/>
</dbReference>